<gene>
    <name evidence="1" type="primary">IPK1_1</name>
    <name evidence="1" type="ORF">LTR37_005700</name>
</gene>
<dbReference type="EMBL" id="JAUTXU010000036">
    <property type="protein sequence ID" value="KAK3717633.1"/>
    <property type="molecule type" value="Genomic_DNA"/>
</dbReference>
<keyword evidence="1" id="KW-0808">Transferase</keyword>
<proteinExistence type="predicted"/>
<protein>
    <submittedName>
        <fullName evidence="1">Inositol-pentakisphosphate 2-kinase</fullName>
        <ecNumber evidence="1">2.7.1.158</ecNumber>
    </submittedName>
</protein>
<name>A0ACC3NJ85_9PEZI</name>
<reference evidence="1" key="1">
    <citation type="submission" date="2023-07" db="EMBL/GenBank/DDBJ databases">
        <title>Black Yeasts Isolated from many extreme environments.</title>
        <authorList>
            <person name="Coleine C."/>
            <person name="Stajich J.E."/>
            <person name="Selbmann L."/>
        </authorList>
    </citation>
    <scope>NUCLEOTIDE SEQUENCE</scope>
    <source>
        <strain evidence="1">CCFEE 5714</strain>
    </source>
</reference>
<sequence length="501" mass="55946">MSTSAFFTNSASPRILATEPPASLTPSSRVMLEYLNEGGANVVFRILPEIEGSELPTHLQGRLLRLRKDLPHVPTAREQLTAFDEHFKPLFPHHSLVQHSLVELDGALPALLNEALRELNRPSHRLQDFLPAEDIHGLLMTDMTPAIGDILLQVKPKWLTQSPNAPPNAKRCRTCALRAQRTAQRIRTATDAQGSCPLELISSDIGNRKQAAQKITIDQRLQDHLVDNVQPLLQTLRENQLRLDSKGILKTTSSLEILNLCKAMTVRDCTLFLKRSGNTIEAKLADLDFKQPEKLGRWKKVEHELINLGWYDNTEPQQIWKQETTSNRISMHFIHTLATAGVLMLSLTKFATADEDDDGGDTDVKFCKWDDSFTCAGDEAGDDGKIDNNSCYTFDKEFISFKYDKTFAKKWMAAGLLWPVPNFMDGDYEIPECRITIWSGPECTGNSWSPGQIGETLDTCFSVPDDFGYGKSAMNSCAPGGESTVVGDDAEDDDDFTDDEE</sequence>
<dbReference type="Proteomes" id="UP001281147">
    <property type="component" value="Unassembled WGS sequence"/>
</dbReference>
<dbReference type="EC" id="2.7.1.158" evidence="1"/>
<evidence type="ECO:0000313" key="1">
    <source>
        <dbReference type="EMBL" id="KAK3717633.1"/>
    </source>
</evidence>
<comment type="caution">
    <text evidence="1">The sequence shown here is derived from an EMBL/GenBank/DDBJ whole genome shotgun (WGS) entry which is preliminary data.</text>
</comment>
<evidence type="ECO:0000313" key="2">
    <source>
        <dbReference type="Proteomes" id="UP001281147"/>
    </source>
</evidence>
<organism evidence="1 2">
    <name type="scientific">Vermiconidia calcicola</name>
    <dbReference type="NCBI Taxonomy" id="1690605"/>
    <lineage>
        <taxon>Eukaryota</taxon>
        <taxon>Fungi</taxon>
        <taxon>Dikarya</taxon>
        <taxon>Ascomycota</taxon>
        <taxon>Pezizomycotina</taxon>
        <taxon>Dothideomycetes</taxon>
        <taxon>Dothideomycetidae</taxon>
        <taxon>Mycosphaerellales</taxon>
        <taxon>Extremaceae</taxon>
        <taxon>Vermiconidia</taxon>
    </lineage>
</organism>
<keyword evidence="2" id="KW-1185">Reference proteome</keyword>
<accession>A0ACC3NJ85</accession>